<dbReference type="SMART" id="SM00450">
    <property type="entry name" value="RHOD"/>
    <property type="match status" value="1"/>
</dbReference>
<dbReference type="PANTHER" id="PTHR43031">
    <property type="entry name" value="FAD-DEPENDENT OXIDOREDUCTASE"/>
    <property type="match status" value="1"/>
</dbReference>
<proteinExistence type="predicted"/>
<name>A0A369B1U7_9ENTE</name>
<dbReference type="InterPro" id="IPR050229">
    <property type="entry name" value="GlpE_sulfurtransferase"/>
</dbReference>
<dbReference type="GeneID" id="63145785"/>
<accession>A0A369B1U7</accession>
<dbReference type="CDD" id="cd00158">
    <property type="entry name" value="RHOD"/>
    <property type="match status" value="1"/>
</dbReference>
<dbReference type="GO" id="GO:0004792">
    <property type="term" value="F:thiosulfate-cyanide sulfurtransferase activity"/>
    <property type="evidence" value="ECO:0007669"/>
    <property type="project" value="InterPro"/>
</dbReference>
<dbReference type="PROSITE" id="PS00380">
    <property type="entry name" value="RHODANESE_1"/>
    <property type="match status" value="1"/>
</dbReference>
<evidence type="ECO:0000313" key="3">
    <source>
        <dbReference type="EMBL" id="RSU03939.1"/>
    </source>
</evidence>
<dbReference type="EMBL" id="NGJX01000003">
    <property type="protein sequence ID" value="RSU03939.1"/>
    <property type="molecule type" value="Genomic_DNA"/>
</dbReference>
<sequence>MFKSMGMPEFYQEAKRSQLAIIDVREVFEYEMGHIPGAINLPLSEIGDTFETLEKETPYFLICQSGSRSAMAGEFLGNQGYDVTNILGGMGSWPGDME</sequence>
<dbReference type="SUPFAM" id="SSF52821">
    <property type="entry name" value="Rhodanese/Cell cycle control phosphatase"/>
    <property type="match status" value="1"/>
</dbReference>
<dbReference type="RefSeq" id="WP_086340856.1">
    <property type="nucleotide sequence ID" value="NZ_CP081459.1"/>
</dbReference>
<dbReference type="InterPro" id="IPR036873">
    <property type="entry name" value="Rhodanese-like_dom_sf"/>
</dbReference>
<dbReference type="AlphaFoldDB" id="A0A369B1U7"/>
<dbReference type="PROSITE" id="PS50206">
    <property type="entry name" value="RHODANESE_3"/>
    <property type="match status" value="1"/>
</dbReference>
<dbReference type="EMBL" id="JAAVMB010000008">
    <property type="protein sequence ID" value="NKC68015.1"/>
    <property type="molecule type" value="Genomic_DNA"/>
</dbReference>
<comment type="caution">
    <text evidence="2">The sequence shown here is derived from an EMBL/GenBank/DDBJ whole genome shotgun (WGS) entry which is preliminary data.</text>
</comment>
<evidence type="ECO:0000259" key="1">
    <source>
        <dbReference type="PROSITE" id="PS50206"/>
    </source>
</evidence>
<dbReference type="Pfam" id="PF00581">
    <property type="entry name" value="Rhodanese"/>
    <property type="match status" value="1"/>
</dbReference>
<evidence type="ECO:0000313" key="2">
    <source>
        <dbReference type="EMBL" id="NKC68015.1"/>
    </source>
</evidence>
<dbReference type="InterPro" id="IPR001763">
    <property type="entry name" value="Rhodanese-like_dom"/>
</dbReference>
<organism evidence="2 5">
    <name type="scientific">Vagococcus fluvialis</name>
    <dbReference type="NCBI Taxonomy" id="2738"/>
    <lineage>
        <taxon>Bacteria</taxon>
        <taxon>Bacillati</taxon>
        <taxon>Bacillota</taxon>
        <taxon>Bacilli</taxon>
        <taxon>Lactobacillales</taxon>
        <taxon>Enterococcaceae</taxon>
        <taxon>Vagococcus</taxon>
    </lineage>
</organism>
<protein>
    <submittedName>
        <fullName evidence="2">Rhodanese-like domain-containing protein</fullName>
    </submittedName>
</protein>
<dbReference type="Proteomes" id="UP000521358">
    <property type="component" value="Unassembled WGS sequence"/>
</dbReference>
<reference evidence="2 5" key="2">
    <citation type="submission" date="2020-03" db="EMBL/GenBank/DDBJ databases">
        <title>Bacterial samples isolated from urine from healthy bovine heifers (Gyr breed).</title>
        <authorList>
            <person name="Giannattasio-Ferraz S."/>
            <person name="Maskeri L."/>
            <person name="Penido A."/>
            <person name="Barbosa-Stancioli E.F."/>
            <person name="Putonti C."/>
        </authorList>
    </citation>
    <scope>NUCLEOTIDE SEQUENCE [LARGE SCALE GENOMIC DNA]</scope>
    <source>
        <strain evidence="2 5">UFMG-H7</strain>
    </source>
</reference>
<dbReference type="Proteomes" id="UP000288197">
    <property type="component" value="Unassembled WGS sequence"/>
</dbReference>
<reference evidence="3 4" key="1">
    <citation type="submission" date="2017-05" db="EMBL/GenBank/DDBJ databases">
        <title>Vagococcus spp. assemblies.</title>
        <authorList>
            <person name="Gulvik C.A."/>
        </authorList>
    </citation>
    <scope>NUCLEOTIDE SEQUENCE [LARGE SCALE GENOMIC DNA]</scope>
    <source>
        <strain evidence="3 4">NCFB 2497</strain>
    </source>
</reference>
<dbReference type="Gene3D" id="3.40.250.10">
    <property type="entry name" value="Rhodanese-like domain"/>
    <property type="match status" value="1"/>
</dbReference>
<gene>
    <name evidence="3" type="ORF">CBF32_04515</name>
    <name evidence="2" type="ORF">HED35_07940</name>
</gene>
<evidence type="ECO:0000313" key="4">
    <source>
        <dbReference type="Proteomes" id="UP000288197"/>
    </source>
</evidence>
<evidence type="ECO:0000313" key="5">
    <source>
        <dbReference type="Proteomes" id="UP000521358"/>
    </source>
</evidence>
<dbReference type="PANTHER" id="PTHR43031:SF17">
    <property type="entry name" value="SULFURTRANSFERASE YTWF-RELATED"/>
    <property type="match status" value="1"/>
</dbReference>
<dbReference type="OrthoDB" id="9800872at2"/>
<keyword evidence="4" id="KW-1185">Reference proteome</keyword>
<dbReference type="InterPro" id="IPR001307">
    <property type="entry name" value="Thiosulphate_STrfase_CS"/>
</dbReference>
<feature type="domain" description="Rhodanese" evidence="1">
    <location>
        <begin position="15"/>
        <end position="98"/>
    </location>
</feature>